<keyword evidence="2" id="KW-1185">Reference proteome</keyword>
<organism evidence="1 2">
    <name type="scientific">Ceratopteris richardii</name>
    <name type="common">Triangle waterfern</name>
    <dbReference type="NCBI Taxonomy" id="49495"/>
    <lineage>
        <taxon>Eukaryota</taxon>
        <taxon>Viridiplantae</taxon>
        <taxon>Streptophyta</taxon>
        <taxon>Embryophyta</taxon>
        <taxon>Tracheophyta</taxon>
        <taxon>Polypodiopsida</taxon>
        <taxon>Polypodiidae</taxon>
        <taxon>Polypodiales</taxon>
        <taxon>Pteridineae</taxon>
        <taxon>Pteridaceae</taxon>
        <taxon>Parkerioideae</taxon>
        <taxon>Ceratopteris</taxon>
    </lineage>
</organism>
<accession>A0A8T2SPF0</accession>
<dbReference type="AlphaFoldDB" id="A0A8T2SPF0"/>
<dbReference type="PANTHER" id="PTHR47679:SF1">
    <property type="entry name" value="PROTEIN TORNADO 1"/>
    <property type="match status" value="1"/>
</dbReference>
<name>A0A8T2SPF0_CERRI</name>
<dbReference type="OrthoDB" id="537968at2759"/>
<protein>
    <submittedName>
        <fullName evidence="1">Uncharacterized protein</fullName>
    </submittedName>
</protein>
<proteinExistence type="predicted"/>
<dbReference type="Proteomes" id="UP000825935">
    <property type="component" value="Chromosome 18"/>
</dbReference>
<gene>
    <name evidence="1" type="ORF">KP509_18G016300</name>
</gene>
<evidence type="ECO:0000313" key="1">
    <source>
        <dbReference type="EMBL" id="KAH7365236.1"/>
    </source>
</evidence>
<sequence length="515" mass="57862">MAGQTEFRAFHDSMLPDMCDRATSPLFLFVWCPFRLDKAGKIIIGEDGTSEIKANAEFNADLRYWLSLVASKSPPSESFKPKVFLAITRKYLLCNRDILALLKSDLETIHSDFKDHVELDIKEGLFEINATEPSSVKSLTSYIFSVAETVLDAAPLESKICEMAREFLETSTSRHKLEPIVSKEKVKEILCGEESLGVTPDKFETVANSLVRSGDTLFYSAVELVVRDVQWFCNKVMGDLLHFNLKCGTRNAGFFTSADLAEVLEEHVNQRKLKLGSIFARTKVPPRKVDGDLLVDLLVCLRLACTVNPQEDGTDLFIPASLSGIKIHGEVPAKKNFKPQKSSVVVGRRLSVNDNLRTFLTPGVFPLLQVTFHRHFKQQQVDVTLAQDMINFKMDGVEVLVELCRMEGQKDFIDVLVSVHKVYDESVPLRKISRADDALEWMEEKVLGTTRQVLAESRGAPGAEITCDIIRPACIESSVEANDRRIVTADRLKHILRQDLEKRGSRIVVNGIFRQ</sequence>
<evidence type="ECO:0000313" key="2">
    <source>
        <dbReference type="Proteomes" id="UP000825935"/>
    </source>
</evidence>
<dbReference type="PANTHER" id="PTHR47679">
    <property type="entry name" value="PROTEIN TORNADO 1"/>
    <property type="match status" value="1"/>
</dbReference>
<reference evidence="1" key="1">
    <citation type="submission" date="2021-08" db="EMBL/GenBank/DDBJ databases">
        <title>WGS assembly of Ceratopteris richardii.</title>
        <authorList>
            <person name="Marchant D.B."/>
            <person name="Chen G."/>
            <person name="Jenkins J."/>
            <person name="Shu S."/>
            <person name="Leebens-Mack J."/>
            <person name="Grimwood J."/>
            <person name="Schmutz J."/>
            <person name="Soltis P."/>
            <person name="Soltis D."/>
            <person name="Chen Z.-H."/>
        </authorList>
    </citation>
    <scope>NUCLEOTIDE SEQUENCE</scope>
    <source>
        <strain evidence="1">Whitten #5841</strain>
        <tissue evidence="1">Leaf</tissue>
    </source>
</reference>
<dbReference type="EMBL" id="CM035423">
    <property type="protein sequence ID" value="KAH7365236.1"/>
    <property type="molecule type" value="Genomic_DNA"/>
</dbReference>
<comment type="caution">
    <text evidence="1">The sequence shown here is derived from an EMBL/GenBank/DDBJ whole genome shotgun (WGS) entry which is preliminary data.</text>
</comment>